<dbReference type="Gene3D" id="3.90.70.80">
    <property type="match status" value="1"/>
</dbReference>
<name>A0A812UT35_9DINO</name>
<dbReference type="Gene3D" id="3.60.10.10">
    <property type="entry name" value="Endonuclease/exonuclease/phosphatase"/>
    <property type="match status" value="1"/>
</dbReference>
<organism evidence="3 4">
    <name type="scientific">Symbiodinium necroappetens</name>
    <dbReference type="NCBI Taxonomy" id="1628268"/>
    <lineage>
        <taxon>Eukaryota</taxon>
        <taxon>Sar</taxon>
        <taxon>Alveolata</taxon>
        <taxon>Dinophyceae</taxon>
        <taxon>Suessiales</taxon>
        <taxon>Symbiodiniaceae</taxon>
        <taxon>Symbiodinium</taxon>
    </lineage>
</organism>
<dbReference type="InterPro" id="IPR003323">
    <property type="entry name" value="OTU_dom"/>
</dbReference>
<keyword evidence="4" id="KW-1185">Reference proteome</keyword>
<feature type="compositionally biased region" description="Basic and acidic residues" evidence="1">
    <location>
        <begin position="745"/>
        <end position="759"/>
    </location>
</feature>
<dbReference type="SUPFAM" id="SSF56219">
    <property type="entry name" value="DNase I-like"/>
    <property type="match status" value="1"/>
</dbReference>
<feature type="compositionally biased region" description="Low complexity" evidence="1">
    <location>
        <begin position="467"/>
        <end position="484"/>
    </location>
</feature>
<dbReference type="InterPro" id="IPR036691">
    <property type="entry name" value="Endo/exonu/phosph_ase_sf"/>
</dbReference>
<dbReference type="CDD" id="cd22744">
    <property type="entry name" value="OTU"/>
    <property type="match status" value="1"/>
</dbReference>
<feature type="compositionally biased region" description="Basic residues" evidence="1">
    <location>
        <begin position="21"/>
        <end position="37"/>
    </location>
</feature>
<accession>A0A812UT35</accession>
<feature type="compositionally biased region" description="Low complexity" evidence="1">
    <location>
        <begin position="680"/>
        <end position="740"/>
    </location>
</feature>
<feature type="region of interest" description="Disordered" evidence="1">
    <location>
        <begin position="1"/>
        <end position="53"/>
    </location>
</feature>
<comment type="caution">
    <text evidence="3">The sequence shown here is derived from an EMBL/GenBank/DDBJ whole genome shotgun (WGS) entry which is preliminary data.</text>
</comment>
<evidence type="ECO:0000259" key="2">
    <source>
        <dbReference type="PROSITE" id="PS50802"/>
    </source>
</evidence>
<feature type="compositionally biased region" description="Basic and acidic residues" evidence="1">
    <location>
        <begin position="453"/>
        <end position="466"/>
    </location>
</feature>
<reference evidence="3" key="1">
    <citation type="submission" date="2021-02" db="EMBL/GenBank/DDBJ databases">
        <authorList>
            <person name="Dougan E. K."/>
            <person name="Rhodes N."/>
            <person name="Thang M."/>
            <person name="Chan C."/>
        </authorList>
    </citation>
    <scope>NUCLEOTIDE SEQUENCE</scope>
</reference>
<feature type="domain" description="OTU" evidence="2">
    <location>
        <begin position="492"/>
        <end position="641"/>
    </location>
</feature>
<evidence type="ECO:0000256" key="1">
    <source>
        <dbReference type="SAM" id="MobiDB-lite"/>
    </source>
</evidence>
<evidence type="ECO:0000313" key="4">
    <source>
        <dbReference type="Proteomes" id="UP000601435"/>
    </source>
</evidence>
<dbReference type="OrthoDB" id="414686at2759"/>
<sequence length="1909" mass="211825">MSKGTSLRGLVEQAAKGHLQGPKRKNKARKDKNKRALPRQSPGDASAQVAPSRASSLSSLVPSMWGSGEISSVSQSKAALENGTRPNGKVVFVQHEHVAAELLDLGRLHNIKGEFMVMVPFGMEVPGHEASEQSFQYVVEDGKQRLLKVDVYLIGQRPDYVDRRVVKSTAQVNVTPLDLVTFWAQIPQSCVQPAVWKVILNGPVAHLKQWCAMCGQGCFHSTFAWKRNTYKTKEGKDEVILEGFLKVPTAKATEVLNHSGRAGLFLERTRQEQPRRDPVEWIPPLAEETSAGYYARVWAGRNGNGVAFRRGGGSWLGVRQKTFTPKRRLWKVTKVSQLWGETELIEALEGIGATEVEAHSGPKRRGGFWLMYFHYPQDDGTGIHGFECGGQTMWFSYMTGRNVTVKDQRKVSPGAWTSLRPTAPRAETDSNEEAGETLEARESPELLSSGEQHQMDVDSTKKEPGKRPAASPAKPPSKVARAVKAPTKEQDFDLIDCGAAGQCGFNVIALGKACAGKGRKEVDEKRTQAALMGTTLRATLSAYLRRHPDLVQYFVKDAGTTDQNDGPAPSTWDEFCQAVLRPKFWIDALCIMALARRLQARIVVLVWSEGSWSNKHFFGKPGDPLVVMAYKDHHYQLVVPKQGKEFPPEWSSNSEHWGIEELSGQGRGGTRSTVSASSWLPPSTRVSSVSRRTSSKPPSSRLKFSARPSSWIPPSSSSSGSRKQVAANAVSSPPSPSAAVTQDSEGDRDQHASARRLGEPVETAKGSRMLWWPCPLCPFRLYRVAGDEVHNNGLCKRKKLHCEVIHGVPAPPAARGSVGAVMQQLQARAANLKSSYRSAIKWMRGQKWAFAHRMAGKVRWDKCGTYETWVDHCVQCAKVFRLAHVAGGYCLRHPDLKHIPTDSASSVRTETRLGPKEVPNTEVSWRGKAKASKEGAPLAGSASCRRRGRILFRSMRSPMWVRCVGNLRGGSREGLVWSGNLSSWRLHAKWFLDEAVAHHVDVACLQETQLSHIMLPGAASLAARSGYHLCAIPAPATRRGGVAILVRQDLPTRVMRETSASTGQLLVAEVELNGCPVQVASVYSSVNETAVSDSVLDWARTLRDRPAIVAGDFNKLARDEDFLGNLTDLDFAVQARGGHRTSPSPIDFIFVKNIQRAGGSVCAEHQLEDHDLLWLSVARVPSRPRMLRMLEHPKLRPPQTSTDMPAADAPFDDDGWRQLLDEGDVEAAWLLLSRAAEDQLRRCGRVVGSERHPRGSLPKVVPSTSRIGAGQSHRERQLRRSVRLAKEVTFRARRASSSPIPADLARKLGKALRREGGDPQLVQQRRWREIEQYFHGLLNALLQAESRQALSEWRQRVQNPSQAITWVKNDVRPLLVVDVEEGTRAGPSAVAEAMRSWWSSLWSTTAAQDLDHLRERLDSMCRAAGRNVSPDQLQPLQAADLQAVLRSMLTKATGLDGWEAQALLALSPLMFDRFVFFLQEVERLQQWPDALCAWRVVYIPKKISRNPGSYRPIAVGAILYRAWAKLRASQVARKFSFSFAPTQGGGRGVPDAPVLVMDILQRQHEGWVYGAAFDLEKAFDSMHSDLAVDVMLRHGLHPSVAGDPFSPWALSLWMGLLVQEALRNLFPRAFVEKPVVLGHMVGSAESDNPEEDKAFRWTVARSLMVPKLAWHYGTGRVPSTKASSEYKALLKAALQGRAQGSRHSWELRLAFQLGYQGDLLTCAALTFFRVFTKWLRMPGLLPASSPSTFESAISSPRASVFERAAARLGFQALQPPRRRDPQSRTWVWICMGAQVSLPGLVGIITTGWGGRGPLIYRLLAANRVEKKFHPEDIFRSHGWRRSFILKSSSVRSGHRPQLLQASMGDEPCPWAGLAFLRCFTRVWLHRHVHVIGRSFCRLQWAMSHAHGLV</sequence>
<dbReference type="InterPro" id="IPR005135">
    <property type="entry name" value="Endo/exonuclease/phosphatase"/>
</dbReference>
<dbReference type="PROSITE" id="PS50802">
    <property type="entry name" value="OTU"/>
    <property type="match status" value="1"/>
</dbReference>
<feature type="region of interest" description="Disordered" evidence="1">
    <location>
        <begin position="408"/>
        <end position="484"/>
    </location>
</feature>
<dbReference type="EMBL" id="CAJNJA010027628">
    <property type="protein sequence ID" value="CAE7581018.1"/>
    <property type="molecule type" value="Genomic_DNA"/>
</dbReference>
<dbReference type="Proteomes" id="UP000601435">
    <property type="component" value="Unassembled WGS sequence"/>
</dbReference>
<evidence type="ECO:0000313" key="3">
    <source>
        <dbReference type="EMBL" id="CAE7581018.1"/>
    </source>
</evidence>
<proteinExistence type="predicted"/>
<feature type="region of interest" description="Disordered" evidence="1">
    <location>
        <begin position="660"/>
        <end position="760"/>
    </location>
</feature>
<dbReference type="GO" id="GO:0003824">
    <property type="term" value="F:catalytic activity"/>
    <property type="evidence" value="ECO:0007669"/>
    <property type="project" value="InterPro"/>
</dbReference>
<dbReference type="InterPro" id="IPR019400">
    <property type="entry name" value="Peptidase_C65_otubain"/>
</dbReference>
<feature type="region of interest" description="Disordered" evidence="1">
    <location>
        <begin position="1246"/>
        <end position="1275"/>
    </location>
</feature>
<dbReference type="Pfam" id="PF03372">
    <property type="entry name" value="Exo_endo_phos"/>
    <property type="match status" value="1"/>
</dbReference>
<gene>
    <name evidence="3" type="ORF">SNEC2469_LOCUS16881</name>
</gene>
<dbReference type="SUPFAM" id="SSF54001">
    <property type="entry name" value="Cysteine proteinases"/>
    <property type="match status" value="1"/>
</dbReference>
<dbReference type="InterPro" id="IPR038765">
    <property type="entry name" value="Papain-like_cys_pep_sf"/>
</dbReference>
<protein>
    <recommendedName>
        <fullName evidence="2">OTU domain-containing protein</fullName>
    </recommendedName>
</protein>
<dbReference type="Pfam" id="PF10275">
    <property type="entry name" value="Peptidase_C65"/>
    <property type="match status" value="1"/>
</dbReference>